<evidence type="ECO:0000256" key="6">
    <source>
        <dbReference type="ARBA" id="ARBA00022842"/>
    </source>
</evidence>
<dbReference type="RefSeq" id="WP_184677502.1">
    <property type="nucleotide sequence ID" value="NZ_JACHGY010000001.1"/>
</dbReference>
<sequence length="244" mass="26254">MQVVLATSNPHKLEEIRSVFDGESLAQAIDWKLFSDLDPEYQYGLKEPVEDQPTFEGNAALKARHYAKFTDKICLADDSGIEVDALGGAPGVISARYSGVRGPRTEVDPANNVKLLEELQGVPIEKRTARFVCAMCLFIPGPLVASVPGAAGLVQPGDEHVQLIVRGTVEGRIILPEEAADPASPEKGRGTNGFGYDPLFVLPDDHEHAGLTTAQLEPSQKNAISHRGHASRLLLEAMKAKGLL</sequence>
<proteinExistence type="inferred from homology"/>
<comment type="catalytic activity">
    <reaction evidence="8 10">
        <text>dITP + H2O = dIMP + diphosphate + H(+)</text>
        <dbReference type="Rhea" id="RHEA:28342"/>
        <dbReference type="ChEBI" id="CHEBI:15377"/>
        <dbReference type="ChEBI" id="CHEBI:15378"/>
        <dbReference type="ChEBI" id="CHEBI:33019"/>
        <dbReference type="ChEBI" id="CHEBI:61194"/>
        <dbReference type="ChEBI" id="CHEBI:61382"/>
        <dbReference type="EC" id="3.6.1.66"/>
    </reaction>
</comment>
<organism evidence="11 12">
    <name type="scientific">Algisphaera agarilytica</name>
    <dbReference type="NCBI Taxonomy" id="1385975"/>
    <lineage>
        <taxon>Bacteria</taxon>
        <taxon>Pseudomonadati</taxon>
        <taxon>Planctomycetota</taxon>
        <taxon>Phycisphaerae</taxon>
        <taxon>Phycisphaerales</taxon>
        <taxon>Phycisphaeraceae</taxon>
        <taxon>Algisphaera</taxon>
    </lineage>
</organism>
<feature type="binding site" evidence="10">
    <location>
        <position position="221"/>
    </location>
    <ligand>
        <name>substrate</name>
    </ligand>
</feature>
<dbReference type="GO" id="GO:0036220">
    <property type="term" value="F:ITP diphosphatase activity"/>
    <property type="evidence" value="ECO:0007669"/>
    <property type="project" value="UniProtKB-UniRule"/>
</dbReference>
<dbReference type="HAMAP" id="MF_01405">
    <property type="entry name" value="Non_canon_purine_NTPase"/>
    <property type="match status" value="1"/>
</dbReference>
<evidence type="ECO:0000313" key="11">
    <source>
        <dbReference type="EMBL" id="MBB6429951.1"/>
    </source>
</evidence>
<keyword evidence="4 10" id="KW-0547">Nucleotide-binding</keyword>
<dbReference type="GO" id="GO:0035870">
    <property type="term" value="F:dITP diphosphatase activity"/>
    <property type="evidence" value="ECO:0007669"/>
    <property type="project" value="UniProtKB-UniRule"/>
</dbReference>
<keyword evidence="12" id="KW-1185">Reference proteome</keyword>
<dbReference type="PANTHER" id="PTHR11067:SF9">
    <property type="entry name" value="INOSINE TRIPHOSPHATE PYROPHOSPHATASE"/>
    <property type="match status" value="1"/>
</dbReference>
<feature type="binding site" evidence="10">
    <location>
        <position position="79"/>
    </location>
    <ligand>
        <name>substrate</name>
    </ligand>
</feature>
<dbReference type="Gene3D" id="3.90.950.10">
    <property type="match status" value="1"/>
</dbReference>
<feature type="binding site" evidence="10">
    <location>
        <begin position="7"/>
        <end position="12"/>
    </location>
    <ligand>
        <name>substrate</name>
    </ligand>
</feature>
<dbReference type="GO" id="GO:0000166">
    <property type="term" value="F:nucleotide binding"/>
    <property type="evidence" value="ECO:0007669"/>
    <property type="project" value="UniProtKB-KW"/>
</dbReference>
<dbReference type="EC" id="3.6.1.66" evidence="10"/>
<comment type="catalytic activity">
    <reaction evidence="9 10">
        <text>XTP + H2O = XMP + diphosphate + H(+)</text>
        <dbReference type="Rhea" id="RHEA:28610"/>
        <dbReference type="ChEBI" id="CHEBI:15377"/>
        <dbReference type="ChEBI" id="CHEBI:15378"/>
        <dbReference type="ChEBI" id="CHEBI:33019"/>
        <dbReference type="ChEBI" id="CHEBI:57464"/>
        <dbReference type="ChEBI" id="CHEBI:61314"/>
        <dbReference type="EC" id="3.6.1.66"/>
    </reaction>
</comment>
<dbReference type="InterPro" id="IPR020922">
    <property type="entry name" value="dITP/XTP_pyrophosphatase"/>
</dbReference>
<evidence type="ECO:0000256" key="1">
    <source>
        <dbReference type="ARBA" id="ARBA00008023"/>
    </source>
</evidence>
<comment type="similarity">
    <text evidence="1 10">Belongs to the HAM1 NTPase family.</text>
</comment>
<evidence type="ECO:0000256" key="3">
    <source>
        <dbReference type="ARBA" id="ARBA00022723"/>
    </source>
</evidence>
<name>A0A7X0H8A1_9BACT</name>
<dbReference type="FunFam" id="3.90.950.10:FF:000001">
    <property type="entry name" value="dITP/XTP pyrophosphatase"/>
    <property type="match status" value="1"/>
</dbReference>
<dbReference type="GO" id="GO:0036222">
    <property type="term" value="F:XTP diphosphatase activity"/>
    <property type="evidence" value="ECO:0007669"/>
    <property type="project" value="UniProtKB-UniRule"/>
</dbReference>
<dbReference type="SUPFAM" id="SSF52972">
    <property type="entry name" value="ITPase-like"/>
    <property type="match status" value="1"/>
</dbReference>
<keyword evidence="5 10" id="KW-0378">Hydrolase</keyword>
<feature type="active site" description="Proton acceptor" evidence="10">
    <location>
        <position position="78"/>
    </location>
</feature>
<evidence type="ECO:0000256" key="8">
    <source>
        <dbReference type="ARBA" id="ARBA00051875"/>
    </source>
</evidence>
<comment type="catalytic activity">
    <reaction evidence="10">
        <text>ITP + H2O = IMP + diphosphate + H(+)</text>
        <dbReference type="Rhea" id="RHEA:29399"/>
        <dbReference type="ChEBI" id="CHEBI:15377"/>
        <dbReference type="ChEBI" id="CHEBI:15378"/>
        <dbReference type="ChEBI" id="CHEBI:33019"/>
        <dbReference type="ChEBI" id="CHEBI:58053"/>
        <dbReference type="ChEBI" id="CHEBI:61402"/>
        <dbReference type="EC" id="3.6.1.66"/>
    </reaction>
</comment>
<comment type="cofactor">
    <cofactor evidence="10">
        <name>Mg(2+)</name>
        <dbReference type="ChEBI" id="CHEBI:18420"/>
    </cofactor>
    <text evidence="10">Binds 1 Mg(2+) ion per subunit.</text>
</comment>
<dbReference type="GO" id="GO:0005829">
    <property type="term" value="C:cytosol"/>
    <property type="evidence" value="ECO:0007669"/>
    <property type="project" value="TreeGrafter"/>
</dbReference>
<dbReference type="PANTHER" id="PTHR11067">
    <property type="entry name" value="INOSINE TRIPHOSPHATE PYROPHOSPHATASE/HAM1 PROTEIN"/>
    <property type="match status" value="1"/>
</dbReference>
<comment type="subunit">
    <text evidence="2 10">Homodimer.</text>
</comment>
<feature type="binding site" evidence="10">
    <location>
        <position position="78"/>
    </location>
    <ligand>
        <name>Mg(2+)</name>
        <dbReference type="ChEBI" id="CHEBI:18420"/>
    </ligand>
</feature>
<evidence type="ECO:0000256" key="4">
    <source>
        <dbReference type="ARBA" id="ARBA00022741"/>
    </source>
</evidence>
<accession>A0A7X0H8A1</accession>
<dbReference type="CDD" id="cd00515">
    <property type="entry name" value="HAM1"/>
    <property type="match status" value="1"/>
</dbReference>
<keyword evidence="3 10" id="KW-0479">Metal-binding</keyword>
<feature type="binding site" evidence="10">
    <location>
        <begin position="194"/>
        <end position="197"/>
    </location>
    <ligand>
        <name>substrate</name>
    </ligand>
</feature>
<dbReference type="AlphaFoldDB" id="A0A7X0H8A1"/>
<keyword evidence="6 10" id="KW-0460">Magnesium</keyword>
<feature type="binding site" evidence="10">
    <location>
        <begin position="226"/>
        <end position="227"/>
    </location>
    <ligand>
        <name>substrate</name>
    </ligand>
</feature>
<dbReference type="InterPro" id="IPR029001">
    <property type="entry name" value="ITPase-like_fam"/>
</dbReference>
<dbReference type="GO" id="GO:0009146">
    <property type="term" value="P:purine nucleoside triphosphate catabolic process"/>
    <property type="evidence" value="ECO:0007669"/>
    <property type="project" value="UniProtKB-UniRule"/>
</dbReference>
<comment type="caution">
    <text evidence="10">Lacks conserved residue(s) required for the propagation of feature annotation.</text>
</comment>
<comment type="caution">
    <text evidence="11">The sequence shown here is derived from an EMBL/GenBank/DDBJ whole genome shotgun (WGS) entry which is preliminary data.</text>
</comment>
<keyword evidence="7 10" id="KW-0546">Nucleotide metabolism</keyword>
<evidence type="ECO:0000256" key="2">
    <source>
        <dbReference type="ARBA" id="ARBA00011738"/>
    </source>
</evidence>
<evidence type="ECO:0000313" key="12">
    <source>
        <dbReference type="Proteomes" id="UP000541810"/>
    </source>
</evidence>
<dbReference type="GO" id="GO:0017111">
    <property type="term" value="F:ribonucleoside triphosphate phosphatase activity"/>
    <property type="evidence" value="ECO:0007669"/>
    <property type="project" value="InterPro"/>
</dbReference>
<dbReference type="Pfam" id="PF01725">
    <property type="entry name" value="Ham1p_like"/>
    <property type="match status" value="1"/>
</dbReference>
<evidence type="ECO:0000256" key="9">
    <source>
        <dbReference type="ARBA" id="ARBA00052017"/>
    </source>
</evidence>
<gene>
    <name evidence="11" type="ORF">HNQ40_001757</name>
</gene>
<reference evidence="11 12" key="1">
    <citation type="submission" date="2020-08" db="EMBL/GenBank/DDBJ databases">
        <title>Genomic Encyclopedia of Type Strains, Phase IV (KMG-IV): sequencing the most valuable type-strain genomes for metagenomic binning, comparative biology and taxonomic classification.</title>
        <authorList>
            <person name="Goeker M."/>
        </authorList>
    </citation>
    <scope>NUCLEOTIDE SEQUENCE [LARGE SCALE GENOMIC DNA]</scope>
    <source>
        <strain evidence="11 12">DSM 103725</strain>
    </source>
</reference>
<dbReference type="Proteomes" id="UP000541810">
    <property type="component" value="Unassembled WGS sequence"/>
</dbReference>
<evidence type="ECO:0000256" key="7">
    <source>
        <dbReference type="ARBA" id="ARBA00023080"/>
    </source>
</evidence>
<dbReference type="EMBL" id="JACHGY010000001">
    <property type="protein sequence ID" value="MBB6429951.1"/>
    <property type="molecule type" value="Genomic_DNA"/>
</dbReference>
<comment type="function">
    <text evidence="10">Pyrophosphatase that catalyzes the hydrolysis of nucleoside triphosphates to their monophosphate derivatives, with a high preference for the non-canonical purine nucleotides XTP (xanthosine triphosphate), dITP (deoxyinosine triphosphate) and ITP. Seems to function as a house-cleaning enzyme that removes non-canonical purine nucleotides from the nucleotide pool, thus preventing their incorporation into DNA/RNA and avoiding chromosomal lesions.</text>
</comment>
<dbReference type="InterPro" id="IPR002637">
    <property type="entry name" value="RdgB/HAM1"/>
</dbReference>
<protein>
    <recommendedName>
        <fullName evidence="10">dITP/XTP pyrophosphatase</fullName>
        <ecNumber evidence="10">3.6.1.66</ecNumber>
    </recommendedName>
    <alternativeName>
        <fullName evidence="10">Non-canonical purine NTP pyrophosphatase</fullName>
    </alternativeName>
    <alternativeName>
        <fullName evidence="10">Non-standard purine NTP pyrophosphatase</fullName>
    </alternativeName>
    <alternativeName>
        <fullName evidence="10">Nucleoside-triphosphate diphosphatase</fullName>
    </alternativeName>
    <alternativeName>
        <fullName evidence="10">Nucleoside-triphosphate pyrophosphatase</fullName>
        <shortName evidence="10">NTPase</shortName>
    </alternativeName>
</protein>
<evidence type="ECO:0000256" key="10">
    <source>
        <dbReference type="HAMAP-Rule" id="MF_01405"/>
    </source>
</evidence>
<dbReference type="GO" id="GO:0009117">
    <property type="term" value="P:nucleotide metabolic process"/>
    <property type="evidence" value="ECO:0007669"/>
    <property type="project" value="UniProtKB-KW"/>
</dbReference>
<dbReference type="GO" id="GO:0046872">
    <property type="term" value="F:metal ion binding"/>
    <property type="evidence" value="ECO:0007669"/>
    <property type="project" value="UniProtKB-KW"/>
</dbReference>
<evidence type="ECO:0000256" key="5">
    <source>
        <dbReference type="ARBA" id="ARBA00022801"/>
    </source>
</evidence>